<dbReference type="Gene3D" id="3.20.20.100">
    <property type="entry name" value="NADP-dependent oxidoreductase domain"/>
    <property type="match status" value="1"/>
</dbReference>
<gene>
    <name evidence="2" type="ORF">FRACA_340013</name>
</gene>
<name>A0A2I2KV04_9ACTN</name>
<evidence type="ECO:0000313" key="2">
    <source>
        <dbReference type="EMBL" id="SNQ49503.1"/>
    </source>
</evidence>
<proteinExistence type="predicted"/>
<accession>A0A2I2KV04</accession>
<organism evidence="2 3">
    <name type="scientific">Frankia canadensis</name>
    <dbReference type="NCBI Taxonomy" id="1836972"/>
    <lineage>
        <taxon>Bacteria</taxon>
        <taxon>Bacillati</taxon>
        <taxon>Actinomycetota</taxon>
        <taxon>Actinomycetes</taxon>
        <taxon>Frankiales</taxon>
        <taxon>Frankiaceae</taxon>
        <taxon>Frankia</taxon>
    </lineage>
</organism>
<dbReference type="AlphaFoldDB" id="A0A2I2KV04"/>
<dbReference type="InterPro" id="IPR036812">
    <property type="entry name" value="NAD(P)_OxRdtase_dom_sf"/>
</dbReference>
<sequence length="80" mass="8465">MRRIVAAKEATPAQVALAWVQAQGAVAIPGTRHRSRLDENAAAVDLVLTADHLTALRRAVIETGVAGERDTEAGLARMHA</sequence>
<reference evidence="2 3" key="1">
    <citation type="submission" date="2017-06" db="EMBL/GenBank/DDBJ databases">
        <authorList>
            <person name="Kim H.J."/>
            <person name="Triplett B.A."/>
        </authorList>
    </citation>
    <scope>NUCLEOTIDE SEQUENCE [LARGE SCALE GENOMIC DNA]</scope>
    <source>
        <strain evidence="2">FRACA_ARgP5</strain>
    </source>
</reference>
<dbReference type="Proteomes" id="UP000234331">
    <property type="component" value="Unassembled WGS sequence"/>
</dbReference>
<protein>
    <submittedName>
        <fullName evidence="2">Aldo/keto reductase</fullName>
    </submittedName>
</protein>
<evidence type="ECO:0000313" key="3">
    <source>
        <dbReference type="Proteomes" id="UP000234331"/>
    </source>
</evidence>
<dbReference type="EMBL" id="FZMO01000268">
    <property type="protein sequence ID" value="SNQ49503.1"/>
    <property type="molecule type" value="Genomic_DNA"/>
</dbReference>
<feature type="domain" description="NADP-dependent oxidoreductase" evidence="1">
    <location>
        <begin position="2"/>
        <end position="59"/>
    </location>
</feature>
<dbReference type="InterPro" id="IPR023210">
    <property type="entry name" value="NADP_OxRdtase_dom"/>
</dbReference>
<dbReference type="Pfam" id="PF00248">
    <property type="entry name" value="Aldo_ket_red"/>
    <property type="match status" value="1"/>
</dbReference>
<dbReference type="SUPFAM" id="SSF51430">
    <property type="entry name" value="NAD(P)-linked oxidoreductase"/>
    <property type="match status" value="1"/>
</dbReference>
<evidence type="ECO:0000259" key="1">
    <source>
        <dbReference type="Pfam" id="PF00248"/>
    </source>
</evidence>
<keyword evidence="3" id="KW-1185">Reference proteome</keyword>